<gene>
    <name evidence="2" type="ORF">OO013_04865</name>
</gene>
<evidence type="ECO:0000259" key="1">
    <source>
        <dbReference type="Pfam" id="PF13529"/>
    </source>
</evidence>
<name>A0ABT3RMY8_9BACT</name>
<keyword evidence="3" id="KW-1185">Reference proteome</keyword>
<feature type="domain" description="Peptidase C39-like" evidence="1">
    <location>
        <begin position="4"/>
        <end position="191"/>
    </location>
</feature>
<proteinExistence type="predicted"/>
<dbReference type="Proteomes" id="UP001209885">
    <property type="component" value="Unassembled WGS sequence"/>
</dbReference>
<accession>A0ABT3RMY8</accession>
<comment type="caution">
    <text evidence="2">The sequence shown here is derived from an EMBL/GenBank/DDBJ whole genome shotgun (WGS) entry which is preliminary data.</text>
</comment>
<organism evidence="2 3">
    <name type="scientific">Mangrovivirga halotolerans</name>
    <dbReference type="NCBI Taxonomy" id="2993936"/>
    <lineage>
        <taxon>Bacteria</taxon>
        <taxon>Pseudomonadati</taxon>
        <taxon>Bacteroidota</taxon>
        <taxon>Cytophagia</taxon>
        <taxon>Cytophagales</taxon>
        <taxon>Mangrovivirgaceae</taxon>
        <taxon>Mangrovivirga</taxon>
    </lineage>
</organism>
<evidence type="ECO:0000313" key="3">
    <source>
        <dbReference type="Proteomes" id="UP001209885"/>
    </source>
</evidence>
<dbReference type="EMBL" id="JAPFQN010000003">
    <property type="protein sequence ID" value="MCX2743183.1"/>
    <property type="molecule type" value="Genomic_DNA"/>
</dbReference>
<dbReference type="Pfam" id="PF13529">
    <property type="entry name" value="Peptidase_C39_2"/>
    <property type="match status" value="1"/>
</dbReference>
<protein>
    <submittedName>
        <fullName evidence="2">C39 family peptidase</fullName>
    </submittedName>
</protein>
<dbReference type="Gene3D" id="3.90.70.10">
    <property type="entry name" value="Cysteine proteinases"/>
    <property type="match status" value="1"/>
</dbReference>
<sequence>MRIDVDIKTQPNDITCGPTALHAVYNYFSNGYELDTLINEIPMLDGGGTLGVMLGNHALKNDFSVYLYTYNLNVFDPSWFSEPGVNLIAKLSEQLTAKNDDRIRYASQYYIEFLNNGGEIIYTQLSQDLFKHYLRQEIPLLAGLSATFLYGSMREIPDSNQYDDILGYPSGHFVVVSGLDIQNEKVTICDPLKLNPLAGKMIYHVDLSHLINSILLGVITYDANILVLIPKSRYEVSIYRG</sequence>
<dbReference type="RefSeq" id="WP_266055558.1">
    <property type="nucleotide sequence ID" value="NZ_JAPFQN010000003.1"/>
</dbReference>
<dbReference type="InterPro" id="IPR039564">
    <property type="entry name" value="Peptidase_C39-like"/>
</dbReference>
<reference evidence="2 3" key="1">
    <citation type="submission" date="2022-11" db="EMBL/GenBank/DDBJ databases">
        <title>The characterization of three novel Bacteroidetes species and genomic analysis of their roles in tidal elemental geochemical cycles.</title>
        <authorList>
            <person name="Ma K."/>
        </authorList>
    </citation>
    <scope>NUCLEOTIDE SEQUENCE [LARGE SCALE GENOMIC DNA]</scope>
    <source>
        <strain evidence="2 3">M17</strain>
    </source>
</reference>
<evidence type="ECO:0000313" key="2">
    <source>
        <dbReference type="EMBL" id="MCX2743183.1"/>
    </source>
</evidence>